<evidence type="ECO:0000256" key="1">
    <source>
        <dbReference type="SAM" id="Phobius"/>
    </source>
</evidence>
<protein>
    <submittedName>
        <fullName evidence="2">Uncharacterized protein</fullName>
    </submittedName>
</protein>
<dbReference type="STRING" id="1314751.GCA_001591425_02659"/>
<keyword evidence="1" id="KW-1133">Transmembrane helix</keyword>
<gene>
    <name evidence="2" type="ORF">BC6307_07575</name>
</gene>
<keyword evidence="1" id="KW-0472">Membrane</keyword>
<keyword evidence="3" id="KW-1185">Reference proteome</keyword>
<accession>A0A223KP82</accession>
<sequence length="69" mass="7445">MQNNKENKNRKLENYLVYGMVSGLFGGSILSTIGMMIGNSFIQIAGIGVGFSLGMTIGALLYYFKNGNS</sequence>
<dbReference type="KEGG" id="bcoh:BC6307_07575"/>
<dbReference type="EMBL" id="CP018866">
    <property type="protein sequence ID" value="AST91148.1"/>
    <property type="molecule type" value="Genomic_DNA"/>
</dbReference>
<organism evidence="2 3">
    <name type="scientific">Sutcliffiella cohnii</name>
    <dbReference type="NCBI Taxonomy" id="33932"/>
    <lineage>
        <taxon>Bacteria</taxon>
        <taxon>Bacillati</taxon>
        <taxon>Bacillota</taxon>
        <taxon>Bacilli</taxon>
        <taxon>Bacillales</taxon>
        <taxon>Bacillaceae</taxon>
        <taxon>Sutcliffiella</taxon>
    </lineage>
</organism>
<dbReference type="RefSeq" id="WP_066416956.1">
    <property type="nucleotide sequence ID" value="NZ_CP018866.1"/>
</dbReference>
<dbReference type="Proteomes" id="UP000215224">
    <property type="component" value="Chromosome"/>
</dbReference>
<evidence type="ECO:0000313" key="3">
    <source>
        <dbReference type="Proteomes" id="UP000215224"/>
    </source>
</evidence>
<feature type="transmembrane region" description="Helical" evidence="1">
    <location>
        <begin position="15"/>
        <end position="38"/>
    </location>
</feature>
<dbReference type="AlphaFoldDB" id="A0A223KP82"/>
<evidence type="ECO:0000313" key="2">
    <source>
        <dbReference type="EMBL" id="AST91148.1"/>
    </source>
</evidence>
<keyword evidence="1" id="KW-0812">Transmembrane</keyword>
<feature type="transmembrane region" description="Helical" evidence="1">
    <location>
        <begin position="44"/>
        <end position="64"/>
    </location>
</feature>
<name>A0A223KP82_9BACI</name>
<proteinExistence type="predicted"/>
<reference evidence="2 3" key="1">
    <citation type="submission" date="2016-12" db="EMBL/GenBank/DDBJ databases">
        <title>The whole genome sequencing and assembly of Bacillus cohnii DSM 6307T strain.</title>
        <authorList>
            <person name="Lee Y.-J."/>
            <person name="Yi H."/>
            <person name="Bahn Y.-S."/>
            <person name="Kim J.F."/>
            <person name="Lee D.-W."/>
        </authorList>
    </citation>
    <scope>NUCLEOTIDE SEQUENCE [LARGE SCALE GENOMIC DNA]</scope>
    <source>
        <strain evidence="2 3">DSM 6307</strain>
    </source>
</reference>